<organism evidence="1 2">
    <name type="scientific">Dreissena polymorpha</name>
    <name type="common">Zebra mussel</name>
    <name type="synonym">Mytilus polymorpha</name>
    <dbReference type="NCBI Taxonomy" id="45954"/>
    <lineage>
        <taxon>Eukaryota</taxon>
        <taxon>Metazoa</taxon>
        <taxon>Spiralia</taxon>
        <taxon>Lophotrochozoa</taxon>
        <taxon>Mollusca</taxon>
        <taxon>Bivalvia</taxon>
        <taxon>Autobranchia</taxon>
        <taxon>Heteroconchia</taxon>
        <taxon>Euheterodonta</taxon>
        <taxon>Imparidentia</taxon>
        <taxon>Neoheterodontei</taxon>
        <taxon>Myida</taxon>
        <taxon>Dreissenoidea</taxon>
        <taxon>Dreissenidae</taxon>
        <taxon>Dreissena</taxon>
    </lineage>
</organism>
<evidence type="ECO:0000313" key="2">
    <source>
        <dbReference type="Proteomes" id="UP000828390"/>
    </source>
</evidence>
<gene>
    <name evidence="1" type="ORF">DPMN_110677</name>
</gene>
<proteinExistence type="predicted"/>
<accession>A0A9D4KCG2</accession>
<name>A0A9D4KCG2_DREPO</name>
<dbReference type="AlphaFoldDB" id="A0A9D4KCG2"/>
<protein>
    <submittedName>
        <fullName evidence="1">Uncharacterized protein</fullName>
    </submittedName>
</protein>
<reference evidence="1" key="2">
    <citation type="submission" date="2020-11" db="EMBL/GenBank/DDBJ databases">
        <authorList>
            <person name="McCartney M.A."/>
            <person name="Auch B."/>
            <person name="Kono T."/>
            <person name="Mallez S."/>
            <person name="Becker A."/>
            <person name="Gohl D.M."/>
            <person name="Silverstein K.A.T."/>
            <person name="Koren S."/>
            <person name="Bechman K.B."/>
            <person name="Herman A."/>
            <person name="Abrahante J.E."/>
            <person name="Garbe J."/>
        </authorList>
    </citation>
    <scope>NUCLEOTIDE SEQUENCE</scope>
    <source>
        <strain evidence="1">Duluth1</strain>
        <tissue evidence="1">Whole animal</tissue>
    </source>
</reference>
<keyword evidence="2" id="KW-1185">Reference proteome</keyword>
<reference evidence="1" key="1">
    <citation type="journal article" date="2019" name="bioRxiv">
        <title>The Genome of the Zebra Mussel, Dreissena polymorpha: A Resource for Invasive Species Research.</title>
        <authorList>
            <person name="McCartney M.A."/>
            <person name="Auch B."/>
            <person name="Kono T."/>
            <person name="Mallez S."/>
            <person name="Zhang Y."/>
            <person name="Obille A."/>
            <person name="Becker A."/>
            <person name="Abrahante J.E."/>
            <person name="Garbe J."/>
            <person name="Badalamenti J.P."/>
            <person name="Herman A."/>
            <person name="Mangelson H."/>
            <person name="Liachko I."/>
            <person name="Sullivan S."/>
            <person name="Sone E.D."/>
            <person name="Koren S."/>
            <person name="Silverstein K.A.T."/>
            <person name="Beckman K.B."/>
            <person name="Gohl D.M."/>
        </authorList>
    </citation>
    <scope>NUCLEOTIDE SEQUENCE</scope>
    <source>
        <strain evidence="1">Duluth1</strain>
        <tissue evidence="1">Whole animal</tissue>
    </source>
</reference>
<dbReference type="Proteomes" id="UP000828390">
    <property type="component" value="Unassembled WGS sequence"/>
</dbReference>
<evidence type="ECO:0000313" key="1">
    <source>
        <dbReference type="EMBL" id="KAH3837292.1"/>
    </source>
</evidence>
<dbReference type="InterPro" id="IPR052752">
    <property type="entry name" value="NACHT-WD_repeat"/>
</dbReference>
<sequence length="79" mass="9145">MGQKYGYRPIPAFVEAEEFEAIRSHVVEEDLELLDLWYVRDDNSVPPQYVLQPINTILRNYDSSVRQRCVSTSALNVLS</sequence>
<comment type="caution">
    <text evidence="1">The sequence shown here is derived from an EMBL/GenBank/DDBJ whole genome shotgun (WGS) entry which is preliminary data.</text>
</comment>
<dbReference type="PANTHER" id="PTHR19871:SF14">
    <property type="entry name" value="DUF4062 DOMAIN-CONTAINING PROTEIN"/>
    <property type="match status" value="1"/>
</dbReference>
<dbReference type="PANTHER" id="PTHR19871">
    <property type="entry name" value="BETA TRANSDUCIN-RELATED PROTEIN"/>
    <property type="match status" value="1"/>
</dbReference>
<dbReference type="EMBL" id="JAIWYP010000004">
    <property type="protein sequence ID" value="KAH3837292.1"/>
    <property type="molecule type" value="Genomic_DNA"/>
</dbReference>